<sequence length="182" mass="19303">MPLGRAGPKYRLIGQPGCRSGRSPFQACLQGRVMGSLHCARICMDVIAALIGRRWGPPRPLPRAPRLGDAAARGPAPRDGAAGLRGRGGAGVLRAERAGRGPARRRRQAGGGDLERSPGGAGEGGSSRRWRSLRYWAGQLEHPGLASPGPGEDVTGVPRDREIPLEPRFRRSGKNAEEPGEE</sequence>
<feature type="region of interest" description="Disordered" evidence="1">
    <location>
        <begin position="54"/>
        <end position="182"/>
    </location>
</feature>
<name>A0ABN8Y066_RANTA</name>
<organism evidence="2 3">
    <name type="scientific">Rangifer tarandus platyrhynchus</name>
    <name type="common">Svalbard reindeer</name>
    <dbReference type="NCBI Taxonomy" id="3082113"/>
    <lineage>
        <taxon>Eukaryota</taxon>
        <taxon>Metazoa</taxon>
        <taxon>Chordata</taxon>
        <taxon>Craniata</taxon>
        <taxon>Vertebrata</taxon>
        <taxon>Euteleostomi</taxon>
        <taxon>Mammalia</taxon>
        <taxon>Eutheria</taxon>
        <taxon>Laurasiatheria</taxon>
        <taxon>Artiodactyla</taxon>
        <taxon>Ruminantia</taxon>
        <taxon>Pecora</taxon>
        <taxon>Cervidae</taxon>
        <taxon>Odocoileinae</taxon>
        <taxon>Rangifer</taxon>
    </lineage>
</organism>
<gene>
    <name evidence="2" type="ORF">MRATA1EN1_LOCUS3636</name>
</gene>
<proteinExistence type="predicted"/>
<evidence type="ECO:0000256" key="1">
    <source>
        <dbReference type="SAM" id="MobiDB-lite"/>
    </source>
</evidence>
<feature type="compositionally biased region" description="Basic and acidic residues" evidence="1">
    <location>
        <begin position="158"/>
        <end position="182"/>
    </location>
</feature>
<feature type="compositionally biased region" description="Low complexity" evidence="1">
    <location>
        <begin position="64"/>
        <end position="82"/>
    </location>
</feature>
<evidence type="ECO:0000313" key="2">
    <source>
        <dbReference type="EMBL" id="CAI9154674.1"/>
    </source>
</evidence>
<dbReference type="EMBL" id="OX459947">
    <property type="protein sequence ID" value="CAI9154674.1"/>
    <property type="molecule type" value="Genomic_DNA"/>
</dbReference>
<accession>A0ABN8Y066</accession>
<keyword evidence="3" id="KW-1185">Reference proteome</keyword>
<dbReference type="Proteomes" id="UP001176941">
    <property type="component" value="Chromosome 11"/>
</dbReference>
<protein>
    <submittedName>
        <fullName evidence="2">Uncharacterized protein</fullName>
    </submittedName>
</protein>
<evidence type="ECO:0000313" key="3">
    <source>
        <dbReference type="Proteomes" id="UP001176941"/>
    </source>
</evidence>
<reference evidence="2" key="1">
    <citation type="submission" date="2023-04" db="EMBL/GenBank/DDBJ databases">
        <authorList>
            <consortium name="ELIXIR-Norway"/>
        </authorList>
    </citation>
    <scope>NUCLEOTIDE SEQUENCE [LARGE SCALE GENOMIC DNA]</scope>
</reference>